<protein>
    <recommendedName>
        <fullName evidence="12">[Histone H3]-lysine(27) N-trimethyltransferase</fullName>
    </recommendedName>
</protein>
<keyword evidence="3" id="KW-0949">S-adenosyl-L-methionine</keyword>
<dbReference type="PROSITE" id="PS51633">
    <property type="entry name" value="CXC"/>
    <property type="match status" value="1"/>
</dbReference>
<dbReference type="Proteomes" id="UP001158986">
    <property type="component" value="Unassembled WGS sequence"/>
</dbReference>
<accession>A0ABN8D9N0</accession>
<feature type="compositionally biased region" description="Polar residues" evidence="7">
    <location>
        <begin position="856"/>
        <end position="868"/>
    </location>
</feature>
<feature type="compositionally biased region" description="Low complexity" evidence="7">
    <location>
        <begin position="1"/>
        <end position="12"/>
    </location>
</feature>
<dbReference type="Pfam" id="PF00856">
    <property type="entry name" value="SET"/>
    <property type="match status" value="1"/>
</dbReference>
<comment type="catalytic activity">
    <reaction evidence="6">
        <text>L-lysyl(27)-[histone H3] + 3 S-adenosyl-L-methionine = N(6),N(6),N(6)-trimethyl-L-lysyl(27)-[histone H3] + 3 S-adenosyl-L-homocysteine + 3 H(+)</text>
        <dbReference type="Rhea" id="RHEA:60292"/>
        <dbReference type="Rhea" id="RHEA-COMP:15535"/>
        <dbReference type="Rhea" id="RHEA-COMP:15548"/>
        <dbReference type="ChEBI" id="CHEBI:15378"/>
        <dbReference type="ChEBI" id="CHEBI:29969"/>
        <dbReference type="ChEBI" id="CHEBI:57856"/>
        <dbReference type="ChEBI" id="CHEBI:59789"/>
        <dbReference type="ChEBI" id="CHEBI:61961"/>
        <dbReference type="EC" id="2.1.1.356"/>
    </reaction>
</comment>
<sequence>MPSSPSSVIVVDDSSDDESLPQNIRQNVVLIVSSSDESDTDHLIPQKKLRVASPTAPKIGKEGHGSETEKDRNEASSTNDRDQDSGTCEQPTPYVKMATPVKKTSSTSQSSATMKSEDDTDEKTPPLRTAYSNVRMYSDCMSFSKLQAQQRELERLQAYAQRSSKLMPCNTAHRAATGSKRKASDPMSVTHSLQTESSVMMNIRSPLPFNVNFSESSNCSSSMSPEKKNDAAACSVQAKPMSLQDVVAQESELAKLRSENANNESHVISLNQNKILEPMTQSSVPRSSLSPFRDPKILVDGHGKSDHADTVEDAPFQPEPFSEESLSKSVCKSGNPRNPSLLDALGRASEPRRKRGKTDKAVFLKKSIKSKLKMRKIEPRTLSAKAAVRSSSTTQAGPFSEKLAHCRNARDTVIPGTVWRNVCFDTAPTNLLPLGLDISHPFCSAFDLPLLTYDVDGDLKSKCEILPLFGKPTQSVLPTLVSAETERVITQKDLETRVTELIQRELPRLRACHQRKATAILTEARAKVQMYLAAHETLKLPNMHLQTQRKRLCDEDVLTRSLRNQMKQEKPTQSLSLGYCNVRGETSNVEEKMFPQDVNQLPNIRPLSRCTTYIGVRANIRVEDDPILRYKPYFGEEDDGADIDQAWYDAISPMRSSLSIGLHGEVNEYLLRLVVHEYGITDNVFSALERVSGFAQAYLDYSEMKKLDDSICLAAWRIKNAKELIAKKPEGFPLAKVIALEPLLRDNSDCQKTLAERLAPPPTYFDSNLARHHSDRGYGLGLRSAENYSELLVTYRDMFCRMCYDYHCLQHGIEHPLPSHRVDPVNPPVHLSAVAFAALAKLQPSEDLRRTDRSSESCASTVSLPANTDASNSSSDAEENVQSDYTRSGYVHTGNSIFEEQGFRSANDGEVAVTERLHETRRSSRTLTRVCSLASRSLTKQGTRHSRKKHSGLHHIKMYPPVADESEYLDDSYYGHVTAIVKQSQQADERCSKECWKAEHSTAFADADYGSDELKRGLKSLSDTELTLLRKLRVIIGDNPCILSAMMKSTTCAEVGAFLELERNSKQICTGSMDGVPLSRGARSHNGRKRGRALDLRSSNNRILQKRSKNNRVNHEYEPCDHEGACDSTGCSCMMRDHTCDKACSCSRHCANRFPGCKCSLGNCRTKACPCYIAARECNPDLCVTCGASEVPALVFDKERRNMSALDLGICCNVNILRGMHKKVGVAYSTTHGWGAFALEPIKRGEFIYEYHGALLSQDEAERRGSIYDKMTISFLFDVDDDSVVDAIRKGNKSKFANHSTTNKKCKGKVLTVGGEHRISIWAQQDIAEGEELFFDYGYHGETAPDWS</sequence>
<reference evidence="10 11" key="1">
    <citation type="submission" date="2021-11" db="EMBL/GenBank/DDBJ databases">
        <authorList>
            <person name="Islam A."/>
            <person name="Islam S."/>
            <person name="Flora M.S."/>
            <person name="Rahman M."/>
            <person name="Ziaur R.M."/>
            <person name="Epstein J.H."/>
            <person name="Hassan M."/>
            <person name="Klassen M."/>
            <person name="Woodard K."/>
            <person name="Webb A."/>
            <person name="Webby R.J."/>
            <person name="El Zowalaty M.E."/>
        </authorList>
    </citation>
    <scope>NUCLEOTIDE SEQUENCE [LARGE SCALE GENOMIC DNA]</scope>
    <source>
        <strain evidence="10">Pbs1</strain>
    </source>
</reference>
<keyword evidence="1" id="KW-0489">Methyltransferase</keyword>
<dbReference type="SMART" id="SM01114">
    <property type="entry name" value="CXC"/>
    <property type="match status" value="1"/>
</dbReference>
<dbReference type="PROSITE" id="PS50280">
    <property type="entry name" value="SET"/>
    <property type="match status" value="1"/>
</dbReference>
<organism evidence="10 11">
    <name type="scientific">Peronospora belbahrii</name>
    <dbReference type="NCBI Taxonomy" id="622444"/>
    <lineage>
        <taxon>Eukaryota</taxon>
        <taxon>Sar</taxon>
        <taxon>Stramenopiles</taxon>
        <taxon>Oomycota</taxon>
        <taxon>Peronosporomycetes</taxon>
        <taxon>Peronosporales</taxon>
        <taxon>Peronosporaceae</taxon>
        <taxon>Peronospora</taxon>
    </lineage>
</organism>
<feature type="region of interest" description="Disordered" evidence="7">
    <location>
        <begin position="300"/>
        <end position="359"/>
    </location>
</feature>
<feature type="region of interest" description="Disordered" evidence="7">
    <location>
        <begin position="169"/>
        <end position="188"/>
    </location>
</feature>
<dbReference type="InterPro" id="IPR046341">
    <property type="entry name" value="SET_dom_sf"/>
</dbReference>
<evidence type="ECO:0000256" key="6">
    <source>
        <dbReference type="ARBA" id="ARBA00048568"/>
    </source>
</evidence>
<dbReference type="PANTHER" id="PTHR45747:SF4">
    <property type="entry name" value="HISTONE-LYSINE N-METHYLTRANSFERASE E(Z)"/>
    <property type="match status" value="1"/>
</dbReference>
<evidence type="ECO:0000256" key="3">
    <source>
        <dbReference type="ARBA" id="ARBA00022691"/>
    </source>
</evidence>
<dbReference type="InterPro" id="IPR045318">
    <property type="entry name" value="EZH1/2-like"/>
</dbReference>
<feature type="compositionally biased region" description="Basic and acidic residues" evidence="7">
    <location>
        <begin position="300"/>
        <end position="310"/>
    </location>
</feature>
<feature type="compositionally biased region" description="Low complexity" evidence="7">
    <location>
        <begin position="102"/>
        <end position="114"/>
    </location>
</feature>
<keyword evidence="2" id="KW-0808">Transferase</keyword>
<dbReference type="EMBL" id="CAKLCB010000372">
    <property type="protein sequence ID" value="CAH0520826.1"/>
    <property type="molecule type" value="Genomic_DNA"/>
</dbReference>
<evidence type="ECO:0000256" key="1">
    <source>
        <dbReference type="ARBA" id="ARBA00022603"/>
    </source>
</evidence>
<feature type="compositionally biased region" description="Polar residues" evidence="7">
    <location>
        <begin position="327"/>
        <end position="338"/>
    </location>
</feature>
<evidence type="ECO:0000313" key="10">
    <source>
        <dbReference type="EMBL" id="CAH0520826.1"/>
    </source>
</evidence>
<evidence type="ECO:0000313" key="11">
    <source>
        <dbReference type="Proteomes" id="UP001158986"/>
    </source>
</evidence>
<keyword evidence="5" id="KW-0804">Transcription</keyword>
<feature type="region of interest" description="Disordered" evidence="7">
    <location>
        <begin position="1"/>
        <end position="127"/>
    </location>
</feature>
<evidence type="ECO:0000259" key="8">
    <source>
        <dbReference type="PROSITE" id="PS50280"/>
    </source>
</evidence>
<feature type="region of interest" description="Disordered" evidence="7">
    <location>
        <begin position="845"/>
        <end position="884"/>
    </location>
</feature>
<evidence type="ECO:0000256" key="2">
    <source>
        <dbReference type="ARBA" id="ARBA00022679"/>
    </source>
</evidence>
<feature type="domain" description="SET" evidence="8">
    <location>
        <begin position="1222"/>
        <end position="1338"/>
    </location>
</feature>
<dbReference type="PANTHER" id="PTHR45747">
    <property type="entry name" value="HISTONE-LYSINE N-METHYLTRANSFERASE E(Z)"/>
    <property type="match status" value="1"/>
</dbReference>
<evidence type="ECO:0008006" key="12">
    <source>
        <dbReference type="Google" id="ProtNLM"/>
    </source>
</evidence>
<dbReference type="CDD" id="cd10519">
    <property type="entry name" value="SET_EZH"/>
    <property type="match status" value="1"/>
</dbReference>
<dbReference type="InterPro" id="IPR001214">
    <property type="entry name" value="SET_dom"/>
</dbReference>
<dbReference type="InterPro" id="IPR026489">
    <property type="entry name" value="CXC_dom"/>
</dbReference>
<name>A0ABN8D9N0_9STRA</name>
<evidence type="ECO:0000256" key="5">
    <source>
        <dbReference type="ARBA" id="ARBA00023163"/>
    </source>
</evidence>
<dbReference type="InterPro" id="IPR033467">
    <property type="entry name" value="Tesmin/TSO1-like_CXC"/>
</dbReference>
<proteinExistence type="predicted"/>
<dbReference type="SMART" id="SM00317">
    <property type="entry name" value="SET"/>
    <property type="match status" value="1"/>
</dbReference>
<dbReference type="SUPFAM" id="SSF82199">
    <property type="entry name" value="SET domain"/>
    <property type="match status" value="1"/>
</dbReference>
<dbReference type="Pfam" id="PF18264">
    <property type="entry name" value="preSET_CXC"/>
    <property type="match status" value="1"/>
</dbReference>
<dbReference type="InterPro" id="IPR041355">
    <property type="entry name" value="Pre-SET_CXC"/>
</dbReference>
<dbReference type="Gene3D" id="2.170.270.10">
    <property type="entry name" value="SET domain"/>
    <property type="match status" value="1"/>
</dbReference>
<evidence type="ECO:0000259" key="9">
    <source>
        <dbReference type="PROSITE" id="PS51633"/>
    </source>
</evidence>
<feature type="compositionally biased region" description="Basic and acidic residues" evidence="7">
    <location>
        <begin position="845"/>
        <end position="855"/>
    </location>
</feature>
<comment type="caution">
    <text evidence="10">The sequence shown here is derived from an EMBL/GenBank/DDBJ whole genome shotgun (WGS) entry which is preliminary data.</text>
</comment>
<feature type="domain" description="CXC" evidence="9">
    <location>
        <begin position="1100"/>
        <end position="1203"/>
    </location>
</feature>
<feature type="compositionally biased region" description="Basic and acidic residues" evidence="7">
    <location>
        <begin position="59"/>
        <end position="84"/>
    </location>
</feature>
<keyword evidence="11" id="KW-1185">Reference proteome</keyword>
<keyword evidence="4" id="KW-0805">Transcription regulation</keyword>
<evidence type="ECO:0000256" key="4">
    <source>
        <dbReference type="ARBA" id="ARBA00023015"/>
    </source>
</evidence>
<evidence type="ECO:0000256" key="7">
    <source>
        <dbReference type="SAM" id="MobiDB-lite"/>
    </source>
</evidence>
<gene>
    <name evidence="10" type="ORF">PBS001_LOCUS7291</name>
</gene>